<feature type="region of interest" description="Disordered" evidence="1">
    <location>
        <begin position="111"/>
        <end position="159"/>
    </location>
</feature>
<feature type="compositionally biased region" description="Polar residues" evidence="1">
    <location>
        <begin position="116"/>
        <end position="145"/>
    </location>
</feature>
<evidence type="ECO:0000313" key="2">
    <source>
        <dbReference type="EMBL" id="RHN73354.1"/>
    </source>
</evidence>
<dbReference type="PANTHER" id="PTHR34676:SF8">
    <property type="entry name" value="TRANSMEMBRANE PROTEIN"/>
    <property type="match status" value="1"/>
</dbReference>
<comment type="caution">
    <text evidence="2">The sequence shown here is derived from an EMBL/GenBank/DDBJ whole genome shotgun (WGS) entry which is preliminary data.</text>
</comment>
<sequence length="193" mass="21971">MNAIIVEGRSVSKPPYFDGTNLTEWREPMKTFIQSVNFEVWLVIENGPKLPKKLINGEEVLKSVDEFNDEDMKNMELEAKAKTILYCALNPNDLGRISSCHTAKEMWEELDRRVTTSDANSTPPVTTSDANSTPPVSQQTPTSDLYNAPNPEFLEETSDDQRKRFLKHCVPIHKHALNGNWPAAKHILDIYRE</sequence>
<protein>
    <recommendedName>
        <fullName evidence="3">DUF4219 domain-containing protein</fullName>
    </recommendedName>
</protein>
<dbReference type="AlphaFoldDB" id="A0A396J8N5"/>
<dbReference type="Gramene" id="rna9156">
    <property type="protein sequence ID" value="RHN73354.1"/>
    <property type="gene ID" value="gene9156"/>
</dbReference>
<proteinExistence type="predicted"/>
<name>A0A396J8N5_MEDTR</name>
<accession>A0A396J8N5</accession>
<gene>
    <name evidence="2" type="ORF">MtrunA17_Chr2g0297541</name>
</gene>
<dbReference type="PANTHER" id="PTHR34676">
    <property type="entry name" value="DUF4219 DOMAIN-CONTAINING PROTEIN-RELATED"/>
    <property type="match status" value="1"/>
</dbReference>
<evidence type="ECO:0000256" key="1">
    <source>
        <dbReference type="SAM" id="MobiDB-lite"/>
    </source>
</evidence>
<dbReference type="Proteomes" id="UP000265566">
    <property type="component" value="Chromosome 2"/>
</dbReference>
<evidence type="ECO:0008006" key="3">
    <source>
        <dbReference type="Google" id="ProtNLM"/>
    </source>
</evidence>
<organism evidence="2">
    <name type="scientific">Medicago truncatula</name>
    <name type="common">Barrel medic</name>
    <name type="synonym">Medicago tribuloides</name>
    <dbReference type="NCBI Taxonomy" id="3880"/>
    <lineage>
        <taxon>Eukaryota</taxon>
        <taxon>Viridiplantae</taxon>
        <taxon>Streptophyta</taxon>
        <taxon>Embryophyta</taxon>
        <taxon>Tracheophyta</taxon>
        <taxon>Spermatophyta</taxon>
        <taxon>Magnoliopsida</taxon>
        <taxon>eudicotyledons</taxon>
        <taxon>Gunneridae</taxon>
        <taxon>Pentapetalae</taxon>
        <taxon>rosids</taxon>
        <taxon>fabids</taxon>
        <taxon>Fabales</taxon>
        <taxon>Fabaceae</taxon>
        <taxon>Papilionoideae</taxon>
        <taxon>50 kb inversion clade</taxon>
        <taxon>NPAAA clade</taxon>
        <taxon>Hologalegina</taxon>
        <taxon>IRL clade</taxon>
        <taxon>Trifolieae</taxon>
        <taxon>Medicago</taxon>
    </lineage>
</organism>
<reference evidence="2" key="1">
    <citation type="journal article" date="2018" name="Nat. Plants">
        <title>Whole-genome landscape of Medicago truncatula symbiotic genes.</title>
        <authorList>
            <person name="Pecrix Y."/>
            <person name="Gamas P."/>
            <person name="Carrere S."/>
        </authorList>
    </citation>
    <scope>NUCLEOTIDE SEQUENCE</scope>
    <source>
        <tissue evidence="2">Leaves</tissue>
    </source>
</reference>
<dbReference type="EMBL" id="PSQE01000002">
    <property type="protein sequence ID" value="RHN73354.1"/>
    <property type="molecule type" value="Genomic_DNA"/>
</dbReference>
<dbReference type="Pfam" id="PF14223">
    <property type="entry name" value="Retrotran_gag_2"/>
    <property type="match status" value="1"/>
</dbReference>